<dbReference type="RefSeq" id="WP_151672292.1">
    <property type="nucleotide sequence ID" value="NZ_BKCG01000001.1"/>
</dbReference>
<sequence length="102" mass="11420">MFDQHAGITPGGEECTTLAYADYSECPESQRMPDGGVIDMDCIIWTYVTECETLPDTQGLVIPLDGVQVLMRQLFTVRQAITDINGYFSTDYVRGKARYVVQ</sequence>
<keyword evidence="2" id="KW-1185">Reference proteome</keyword>
<organism evidence="1 2">
    <name type="scientific">Patiriisocius marinus</name>
    <dbReference type="NCBI Taxonomy" id="1397112"/>
    <lineage>
        <taxon>Bacteria</taxon>
        <taxon>Pseudomonadati</taxon>
        <taxon>Bacteroidota</taxon>
        <taxon>Flavobacteriia</taxon>
        <taxon>Flavobacteriales</taxon>
        <taxon>Flavobacteriaceae</taxon>
        <taxon>Patiriisocius</taxon>
    </lineage>
</organism>
<evidence type="ECO:0000313" key="2">
    <source>
        <dbReference type="Proteomes" id="UP000326509"/>
    </source>
</evidence>
<protein>
    <submittedName>
        <fullName evidence="1">Uncharacterized protein</fullName>
    </submittedName>
</protein>
<proteinExistence type="predicted"/>
<dbReference type="AlphaFoldDB" id="A0A5J4IXB1"/>
<comment type="caution">
    <text evidence="1">The sequence shown here is derived from an EMBL/GenBank/DDBJ whole genome shotgun (WGS) entry which is preliminary data.</text>
</comment>
<accession>A0A5J4IXB1</accession>
<gene>
    <name evidence="1" type="ORF">ULMA_03090</name>
</gene>
<reference evidence="1 2" key="1">
    <citation type="submission" date="2019-08" db="EMBL/GenBank/DDBJ databases">
        <title>Draft genome sequence of Ulvibacter marinus type strain NBRC 109484.</title>
        <authorList>
            <person name="Kawano K."/>
            <person name="Ushijima N."/>
            <person name="Kihara M."/>
            <person name="Itoh H."/>
        </authorList>
    </citation>
    <scope>NUCLEOTIDE SEQUENCE [LARGE SCALE GENOMIC DNA]</scope>
    <source>
        <strain evidence="1 2">NBRC 109484</strain>
    </source>
</reference>
<dbReference type="Proteomes" id="UP000326509">
    <property type="component" value="Unassembled WGS sequence"/>
</dbReference>
<dbReference type="EMBL" id="BKCG01000001">
    <property type="protein sequence ID" value="GER58201.1"/>
    <property type="molecule type" value="Genomic_DNA"/>
</dbReference>
<evidence type="ECO:0000313" key="1">
    <source>
        <dbReference type="EMBL" id="GER58201.1"/>
    </source>
</evidence>
<name>A0A5J4IXB1_9FLAO</name>